<dbReference type="Proteomes" id="UP000002279">
    <property type="component" value="Chromosome 5"/>
</dbReference>
<dbReference type="FunFam" id="1.20.1000.10:FF:000001">
    <property type="entry name" value="Guanylate binding protein 1"/>
    <property type="match status" value="1"/>
</dbReference>
<reference evidence="9" key="2">
    <citation type="submission" date="2025-08" db="UniProtKB">
        <authorList>
            <consortium name="Ensembl"/>
        </authorList>
    </citation>
    <scope>IDENTIFICATION</scope>
    <source>
        <strain evidence="9">Glennie</strain>
    </source>
</reference>
<dbReference type="InterPro" id="IPR015894">
    <property type="entry name" value="Guanylate-bd_N"/>
</dbReference>
<evidence type="ECO:0000313" key="9">
    <source>
        <dbReference type="Ensembl" id="ENSOANP00000044800.1"/>
    </source>
</evidence>
<evidence type="ECO:0000256" key="7">
    <source>
        <dbReference type="SAM" id="Coils"/>
    </source>
</evidence>
<dbReference type="Pfam" id="PF02841">
    <property type="entry name" value="GBP_C"/>
    <property type="match status" value="1"/>
</dbReference>
<dbReference type="Gene3D" id="1.20.1000.10">
    <property type="entry name" value="Guanylate-binding protein, C-terminal domain"/>
    <property type="match status" value="1"/>
</dbReference>
<keyword evidence="4" id="KW-0391">Immunity</keyword>
<dbReference type="InterPro" id="IPR030386">
    <property type="entry name" value="G_GB1_RHD3_dom"/>
</dbReference>
<sequence>MQAPVCLVENRSNHQLDVNPEALEILSKITQPVVVVAIVGMYRTGKSYLMNKLAGQRKGFTLGSTIQSQTKGIWMWCIPHPSQPGYTLVLLDTEGLGDMEKGDSRHDSWIFSLAILLSSIFVYNSKGVIDQYALEKLQYVTELTERIRVSSQPSANGVEDSKEFVSFFPDFLWAVRDFILDLELDGRHISEDEYLERALKLQKGRSTYFMLNLPRKCIRQFFPSRKCFTFSFPAPPKLVGHLDKLGEDHLYPDFVRQANNFCTYIFQNSKIKTLQGGILVNGPRLATLVKTYVDTIRSGNVPCLENAVLVLAQIENAAAVKTASTHYATLMEQRVQLPTGTLLELLEAHGLCEREALQLFMQRSFRDEKQKFQRELAEILQLKLEELCQKNEEESTKLCTDLIQKIFRPQEMEVKRGLYSKPGGYQLFIQKRKELEQEYSQVPRKGPQADVCLQNYWKSQEVVADSILQLDQSLSQKDKEIEGPVGAEGKMQQVQEKMQELLEQQEKSYKENWNQLMEKMKQDNKKLMEDQQRTLNFRLTVGKESNSYFKDIISTAQTKRYERESGAQGDYRKADRVIHSFVQSYLLSTYCVHSTVLSTWKSTIQQ</sequence>
<dbReference type="Ensembl" id="ENSOANT00000076012.1">
    <property type="protein sequence ID" value="ENSOANP00000044800.1"/>
    <property type="gene ID" value="ENSOANG00000002190.3"/>
</dbReference>
<accession>A0A6I8NV33</accession>
<keyword evidence="3" id="KW-0378">Hydrolase</keyword>
<keyword evidence="5" id="KW-0342">GTP-binding</keyword>
<evidence type="ECO:0000256" key="6">
    <source>
        <dbReference type="PROSITE-ProRule" id="PRU01052"/>
    </source>
</evidence>
<dbReference type="PROSITE" id="PS51715">
    <property type="entry name" value="G_GB1_RHD3"/>
    <property type="match status" value="1"/>
</dbReference>
<feature type="domain" description="GB1/RHD3-type G" evidence="8">
    <location>
        <begin position="30"/>
        <end position="270"/>
    </location>
</feature>
<evidence type="ECO:0000259" key="8">
    <source>
        <dbReference type="PROSITE" id="PS51715"/>
    </source>
</evidence>
<reference evidence="9" key="3">
    <citation type="submission" date="2025-09" db="UniProtKB">
        <authorList>
            <consortium name="Ensembl"/>
        </authorList>
    </citation>
    <scope>IDENTIFICATION</scope>
    <source>
        <strain evidence="9">Glennie</strain>
    </source>
</reference>
<organism evidence="9 10">
    <name type="scientific">Ornithorhynchus anatinus</name>
    <name type="common">Duckbill platypus</name>
    <dbReference type="NCBI Taxonomy" id="9258"/>
    <lineage>
        <taxon>Eukaryota</taxon>
        <taxon>Metazoa</taxon>
        <taxon>Chordata</taxon>
        <taxon>Craniata</taxon>
        <taxon>Vertebrata</taxon>
        <taxon>Euteleostomi</taxon>
        <taxon>Mammalia</taxon>
        <taxon>Monotremata</taxon>
        <taxon>Ornithorhynchidae</taxon>
        <taxon>Ornithorhynchus</taxon>
    </lineage>
</organism>
<evidence type="ECO:0000256" key="3">
    <source>
        <dbReference type="ARBA" id="ARBA00022801"/>
    </source>
</evidence>
<proteinExistence type="inferred from homology"/>
<gene>
    <name evidence="9" type="primary">LOC100074404</name>
</gene>
<reference evidence="9 10" key="1">
    <citation type="journal article" date="2008" name="Nature">
        <title>Genome analysis of the platypus reveals unique signatures of evolution.</title>
        <authorList>
            <person name="Warren W.C."/>
            <person name="Hillier L.W."/>
            <person name="Marshall Graves J.A."/>
            <person name="Birney E."/>
            <person name="Ponting C.P."/>
            <person name="Grutzner F."/>
            <person name="Belov K."/>
            <person name="Miller W."/>
            <person name="Clarke L."/>
            <person name="Chinwalla A.T."/>
            <person name="Yang S.P."/>
            <person name="Heger A."/>
            <person name="Locke D.P."/>
            <person name="Miethke P."/>
            <person name="Waters P.D."/>
            <person name="Veyrunes F."/>
            <person name="Fulton L."/>
            <person name="Fulton B."/>
            <person name="Graves T."/>
            <person name="Wallis J."/>
            <person name="Puente X.S."/>
            <person name="Lopez-Otin C."/>
            <person name="Ordonez G.R."/>
            <person name="Eichler E.E."/>
            <person name="Chen L."/>
            <person name="Cheng Z."/>
            <person name="Deakin J.E."/>
            <person name="Alsop A."/>
            <person name="Thompson K."/>
            <person name="Kirby P."/>
            <person name="Papenfuss A.T."/>
            <person name="Wakefield M.J."/>
            <person name="Olender T."/>
            <person name="Lancet D."/>
            <person name="Huttley G.A."/>
            <person name="Smit A.F."/>
            <person name="Pask A."/>
            <person name="Temple-Smith P."/>
            <person name="Batzer M.A."/>
            <person name="Walker J.A."/>
            <person name="Konkel M.K."/>
            <person name="Harris R.S."/>
            <person name="Whittington C.M."/>
            <person name="Wong E.S."/>
            <person name="Gemmell N.J."/>
            <person name="Buschiazzo E."/>
            <person name="Vargas Jentzsch I.M."/>
            <person name="Merkel A."/>
            <person name="Schmitz J."/>
            <person name="Zemann A."/>
            <person name="Churakov G."/>
            <person name="Kriegs J.O."/>
            <person name="Brosius J."/>
            <person name="Murchison E.P."/>
            <person name="Sachidanandam R."/>
            <person name="Smith C."/>
            <person name="Hannon G.J."/>
            <person name="Tsend-Ayush E."/>
            <person name="McMillan D."/>
            <person name="Attenborough R."/>
            <person name="Rens W."/>
            <person name="Ferguson-Smith M."/>
            <person name="Lefevre C.M."/>
            <person name="Sharp J.A."/>
            <person name="Nicholas K.R."/>
            <person name="Ray D.A."/>
            <person name="Kube M."/>
            <person name="Reinhardt R."/>
            <person name="Pringle T.H."/>
            <person name="Taylor J."/>
            <person name="Jones R.C."/>
            <person name="Nixon B."/>
            <person name="Dacheux J.L."/>
            <person name="Niwa H."/>
            <person name="Sekita Y."/>
            <person name="Huang X."/>
            <person name="Stark A."/>
            <person name="Kheradpour P."/>
            <person name="Kellis M."/>
            <person name="Flicek P."/>
            <person name="Chen Y."/>
            <person name="Webber C."/>
            <person name="Hardison R."/>
            <person name="Nelson J."/>
            <person name="Hallsworth-Pepin K."/>
            <person name="Delehaunty K."/>
            <person name="Markovic C."/>
            <person name="Minx P."/>
            <person name="Feng Y."/>
            <person name="Kremitzki C."/>
            <person name="Mitreva M."/>
            <person name="Glasscock J."/>
            <person name="Wylie T."/>
            <person name="Wohldmann P."/>
            <person name="Thiru P."/>
            <person name="Nhan M.N."/>
            <person name="Pohl C.S."/>
            <person name="Smith S.M."/>
            <person name="Hou S."/>
            <person name="Nefedov M."/>
            <person name="de Jong P.J."/>
            <person name="Renfree M.B."/>
            <person name="Mardis E.R."/>
            <person name="Wilson R.K."/>
        </authorList>
    </citation>
    <scope>NUCLEOTIDE SEQUENCE [LARGE SCALE GENOMIC DNA]</scope>
    <source>
        <strain evidence="9 10">Glennie</strain>
    </source>
</reference>
<dbReference type="SUPFAM" id="SSF48340">
    <property type="entry name" value="Interferon-induced guanylate-binding protein 1 (GBP1), C-terminal domain"/>
    <property type="match status" value="1"/>
</dbReference>
<comment type="similarity">
    <text evidence="6">Belongs to the TRAFAC class dynamin-like GTPase superfamily. GB1/RHD3 GTPase family.</text>
</comment>
<dbReference type="InterPro" id="IPR036543">
    <property type="entry name" value="Guanylate-bd_C_sf"/>
</dbReference>
<dbReference type="InParanoid" id="A0A6I8NV33"/>
<evidence type="ECO:0000313" key="10">
    <source>
        <dbReference type="Proteomes" id="UP000002279"/>
    </source>
</evidence>
<dbReference type="InterPro" id="IPR003191">
    <property type="entry name" value="Guanylate-bd/ATL_C"/>
</dbReference>
<dbReference type="Bgee" id="ENSOANG00000002190">
    <property type="expression patterns" value="Expressed in testis"/>
</dbReference>
<dbReference type="GO" id="GO:0031410">
    <property type="term" value="C:cytoplasmic vesicle"/>
    <property type="evidence" value="ECO:0000318"/>
    <property type="project" value="GO_Central"/>
</dbReference>
<dbReference type="InterPro" id="IPR027417">
    <property type="entry name" value="P-loop_NTPase"/>
</dbReference>
<dbReference type="GO" id="GO:0003924">
    <property type="term" value="F:GTPase activity"/>
    <property type="evidence" value="ECO:0000318"/>
    <property type="project" value="GO_Central"/>
</dbReference>
<evidence type="ECO:0000256" key="1">
    <source>
        <dbReference type="ARBA" id="ARBA00022588"/>
    </source>
</evidence>
<dbReference type="AlphaFoldDB" id="A0A6I8NV33"/>
<dbReference type="OMA" id="QPTCHIL"/>
<dbReference type="GeneTree" id="ENSGT00940000154265"/>
<keyword evidence="10" id="KW-1185">Reference proteome</keyword>
<evidence type="ECO:0000256" key="5">
    <source>
        <dbReference type="ARBA" id="ARBA00023134"/>
    </source>
</evidence>
<name>A0A6I8NV33_ORNAN</name>
<dbReference type="Pfam" id="PF02263">
    <property type="entry name" value="GBP"/>
    <property type="match status" value="1"/>
</dbReference>
<evidence type="ECO:0000256" key="2">
    <source>
        <dbReference type="ARBA" id="ARBA00022741"/>
    </source>
</evidence>
<keyword evidence="2" id="KW-0547">Nucleotide-binding</keyword>
<dbReference type="FunFam" id="3.40.50.300:FF:000422">
    <property type="entry name" value="Guanylate-binding protein 1"/>
    <property type="match status" value="1"/>
</dbReference>
<dbReference type="GO" id="GO:0005525">
    <property type="term" value="F:GTP binding"/>
    <property type="evidence" value="ECO:0000318"/>
    <property type="project" value="GO_Central"/>
</dbReference>
<dbReference type="GO" id="GO:0071346">
    <property type="term" value="P:cellular response to type II interferon"/>
    <property type="evidence" value="ECO:0000318"/>
    <property type="project" value="GO_Central"/>
</dbReference>
<keyword evidence="7" id="KW-0175">Coiled coil</keyword>
<dbReference type="CDD" id="cd16269">
    <property type="entry name" value="GBP_C"/>
    <property type="match status" value="1"/>
</dbReference>
<dbReference type="SUPFAM" id="SSF52540">
    <property type="entry name" value="P-loop containing nucleoside triphosphate hydrolases"/>
    <property type="match status" value="1"/>
</dbReference>
<dbReference type="CDD" id="cd01851">
    <property type="entry name" value="GBP"/>
    <property type="match status" value="1"/>
</dbReference>
<dbReference type="PANTHER" id="PTHR10751">
    <property type="entry name" value="GUANYLATE BINDING PROTEIN"/>
    <property type="match status" value="1"/>
</dbReference>
<protein>
    <recommendedName>
        <fullName evidence="8">GB1/RHD3-type G domain-containing protein</fullName>
    </recommendedName>
</protein>
<dbReference type="Gene3D" id="3.40.50.300">
    <property type="entry name" value="P-loop containing nucleotide triphosphate hydrolases"/>
    <property type="match status" value="1"/>
</dbReference>
<dbReference type="InterPro" id="IPR037684">
    <property type="entry name" value="GBP_C"/>
</dbReference>
<feature type="coiled-coil region" evidence="7">
    <location>
        <begin position="487"/>
        <end position="530"/>
    </location>
</feature>
<evidence type="ECO:0000256" key="4">
    <source>
        <dbReference type="ARBA" id="ARBA00022859"/>
    </source>
</evidence>
<keyword evidence="1" id="KW-0399">Innate immunity</keyword>